<feature type="domain" description="Fibrinogen C-terminal" evidence="1">
    <location>
        <begin position="4"/>
        <end position="47"/>
    </location>
</feature>
<reference evidence="2" key="1">
    <citation type="submission" date="2018-11" db="EMBL/GenBank/DDBJ databases">
        <authorList>
            <person name="Alioto T."/>
            <person name="Alioto T."/>
        </authorList>
    </citation>
    <scope>NUCLEOTIDE SEQUENCE</scope>
</reference>
<evidence type="ECO:0000259" key="1">
    <source>
        <dbReference type="Pfam" id="PF00147"/>
    </source>
</evidence>
<evidence type="ECO:0000313" key="3">
    <source>
        <dbReference type="Proteomes" id="UP000596742"/>
    </source>
</evidence>
<proteinExistence type="predicted"/>
<dbReference type="OrthoDB" id="6116575at2759"/>
<name>A0A8B6C919_MYTGA</name>
<organism evidence="2 3">
    <name type="scientific">Mytilus galloprovincialis</name>
    <name type="common">Mediterranean mussel</name>
    <dbReference type="NCBI Taxonomy" id="29158"/>
    <lineage>
        <taxon>Eukaryota</taxon>
        <taxon>Metazoa</taxon>
        <taxon>Spiralia</taxon>
        <taxon>Lophotrochozoa</taxon>
        <taxon>Mollusca</taxon>
        <taxon>Bivalvia</taxon>
        <taxon>Autobranchia</taxon>
        <taxon>Pteriomorphia</taxon>
        <taxon>Mytilida</taxon>
        <taxon>Mytiloidea</taxon>
        <taxon>Mytilidae</taxon>
        <taxon>Mytilinae</taxon>
        <taxon>Mytilus</taxon>
    </lineage>
</organism>
<dbReference type="EMBL" id="UYJE01001404">
    <property type="protein sequence ID" value="VDI01941.1"/>
    <property type="molecule type" value="Genomic_DNA"/>
</dbReference>
<dbReference type="Pfam" id="PF00147">
    <property type="entry name" value="Fibrinogen_C"/>
    <property type="match status" value="1"/>
</dbReference>
<dbReference type="InterPro" id="IPR036056">
    <property type="entry name" value="Fibrinogen-like_C"/>
</dbReference>
<keyword evidence="3" id="KW-1185">Reference proteome</keyword>
<dbReference type="InterPro" id="IPR002181">
    <property type="entry name" value="Fibrinogen_a/b/g_C_dom"/>
</dbReference>
<accession>A0A8B6C919</accession>
<dbReference type="SUPFAM" id="SSF56496">
    <property type="entry name" value="Fibrinogen C-terminal domain-like"/>
    <property type="match status" value="1"/>
</dbReference>
<gene>
    <name evidence="2" type="ORF">MGAL_10B024854</name>
</gene>
<dbReference type="Proteomes" id="UP000596742">
    <property type="component" value="Unassembled WGS sequence"/>
</dbReference>
<feature type="non-terminal residue" evidence="2">
    <location>
        <position position="1"/>
    </location>
</feature>
<protein>
    <recommendedName>
        <fullName evidence="1">Fibrinogen C-terminal domain-containing protein</fullName>
    </recommendedName>
</protein>
<sequence>NPISNNNGRYFSTYDRDNDNWNGFGCAASYNGWWHGSSSNVFLNDDFSDGLSWGYGTCF</sequence>
<evidence type="ECO:0000313" key="2">
    <source>
        <dbReference type="EMBL" id="VDI01941.1"/>
    </source>
</evidence>
<dbReference type="AlphaFoldDB" id="A0A8B6C919"/>
<dbReference type="Gene3D" id="4.10.530.10">
    <property type="entry name" value="Gamma-fibrinogen Carboxyl Terminal Fragment, domain 2"/>
    <property type="match status" value="1"/>
</dbReference>
<comment type="caution">
    <text evidence="2">The sequence shown here is derived from an EMBL/GenBank/DDBJ whole genome shotgun (WGS) entry which is preliminary data.</text>
</comment>